<gene>
    <name evidence="1" type="ORF">FCALED_LOCUS13813</name>
</gene>
<evidence type="ECO:0000313" key="1">
    <source>
        <dbReference type="EMBL" id="CAG8708651.1"/>
    </source>
</evidence>
<comment type="caution">
    <text evidence="1">The sequence shown here is derived from an EMBL/GenBank/DDBJ whole genome shotgun (WGS) entry which is preliminary data.</text>
</comment>
<dbReference type="AlphaFoldDB" id="A0A9N9N769"/>
<name>A0A9N9N769_9GLOM</name>
<proteinExistence type="predicted"/>
<dbReference type="EMBL" id="CAJVPQ010008654">
    <property type="protein sequence ID" value="CAG8708651.1"/>
    <property type="molecule type" value="Genomic_DNA"/>
</dbReference>
<keyword evidence="2" id="KW-1185">Reference proteome</keyword>
<reference evidence="1" key="1">
    <citation type="submission" date="2021-06" db="EMBL/GenBank/DDBJ databases">
        <authorList>
            <person name="Kallberg Y."/>
            <person name="Tangrot J."/>
            <person name="Rosling A."/>
        </authorList>
    </citation>
    <scope>NUCLEOTIDE SEQUENCE</scope>
    <source>
        <strain evidence="1">UK204</strain>
    </source>
</reference>
<evidence type="ECO:0000313" key="2">
    <source>
        <dbReference type="Proteomes" id="UP000789570"/>
    </source>
</evidence>
<sequence>MQELKRLIIYLSGNDQFSVDNYIYIDDKIEGILTDKEILEMITNKKDECNKKDEFVDEII</sequence>
<accession>A0A9N9N769</accession>
<feature type="non-terminal residue" evidence="1">
    <location>
        <position position="1"/>
    </location>
</feature>
<protein>
    <submittedName>
        <fullName evidence="1">2161_t:CDS:1</fullName>
    </submittedName>
</protein>
<feature type="non-terminal residue" evidence="1">
    <location>
        <position position="60"/>
    </location>
</feature>
<dbReference type="Proteomes" id="UP000789570">
    <property type="component" value="Unassembled WGS sequence"/>
</dbReference>
<organism evidence="1 2">
    <name type="scientific">Funneliformis caledonium</name>
    <dbReference type="NCBI Taxonomy" id="1117310"/>
    <lineage>
        <taxon>Eukaryota</taxon>
        <taxon>Fungi</taxon>
        <taxon>Fungi incertae sedis</taxon>
        <taxon>Mucoromycota</taxon>
        <taxon>Glomeromycotina</taxon>
        <taxon>Glomeromycetes</taxon>
        <taxon>Glomerales</taxon>
        <taxon>Glomeraceae</taxon>
        <taxon>Funneliformis</taxon>
    </lineage>
</organism>